<dbReference type="OrthoDB" id="2454814at2"/>
<protein>
    <recommendedName>
        <fullName evidence="4">YfhD family protein</fullName>
    </recommendedName>
</protein>
<accession>A0A345PDL3</accession>
<dbReference type="Proteomes" id="UP000253908">
    <property type="component" value="Chromosome"/>
</dbReference>
<dbReference type="EMBL" id="CP024848">
    <property type="protein sequence ID" value="AXI08093.1"/>
    <property type="molecule type" value="Genomic_DNA"/>
</dbReference>
<feature type="compositionally biased region" description="Basic and acidic residues" evidence="1">
    <location>
        <begin position="30"/>
        <end position="61"/>
    </location>
</feature>
<dbReference type="RefSeq" id="WP_114915386.1">
    <property type="nucleotide sequence ID" value="NZ_CP024848.1"/>
</dbReference>
<organism evidence="2 3">
    <name type="scientific">Oceanobacillus zhaokaii</name>
    <dbReference type="NCBI Taxonomy" id="2052660"/>
    <lineage>
        <taxon>Bacteria</taxon>
        <taxon>Bacillati</taxon>
        <taxon>Bacillota</taxon>
        <taxon>Bacilli</taxon>
        <taxon>Bacillales</taxon>
        <taxon>Bacillaceae</taxon>
        <taxon>Oceanobacillus</taxon>
    </lineage>
</organism>
<dbReference type="KEGG" id="ocn:CUC15_03535"/>
<keyword evidence="3" id="KW-1185">Reference proteome</keyword>
<feature type="region of interest" description="Disordered" evidence="1">
    <location>
        <begin position="1"/>
        <end position="61"/>
    </location>
</feature>
<evidence type="ECO:0000256" key="1">
    <source>
        <dbReference type="SAM" id="MobiDB-lite"/>
    </source>
</evidence>
<evidence type="ECO:0000313" key="3">
    <source>
        <dbReference type="Proteomes" id="UP000253908"/>
    </source>
</evidence>
<sequence>MNNKDKKSPKEKKRNAFEEGQEFVDPIPLEDLKIEMEDEKRKFKTKNDSQSERKYKRNDDK</sequence>
<reference evidence="3" key="1">
    <citation type="submission" date="2017-11" db="EMBL/GenBank/DDBJ databases">
        <authorList>
            <person name="Zhu W."/>
        </authorList>
    </citation>
    <scope>NUCLEOTIDE SEQUENCE [LARGE SCALE GENOMIC DNA]</scope>
    <source>
        <strain evidence="3">160</strain>
    </source>
</reference>
<name>A0A345PDL3_9BACI</name>
<dbReference type="AlphaFoldDB" id="A0A345PDL3"/>
<evidence type="ECO:0008006" key="4">
    <source>
        <dbReference type="Google" id="ProtNLM"/>
    </source>
</evidence>
<gene>
    <name evidence="2" type="ORF">CUC15_03535</name>
</gene>
<evidence type="ECO:0000313" key="2">
    <source>
        <dbReference type="EMBL" id="AXI08093.1"/>
    </source>
</evidence>
<proteinExistence type="predicted"/>